<gene>
    <name evidence="1" type="ORF">Tco_1032878</name>
</gene>
<dbReference type="Proteomes" id="UP001151760">
    <property type="component" value="Unassembled WGS sequence"/>
</dbReference>
<dbReference type="EMBL" id="BQNB010018365">
    <property type="protein sequence ID" value="GJT73592.1"/>
    <property type="molecule type" value="Genomic_DNA"/>
</dbReference>
<evidence type="ECO:0000313" key="1">
    <source>
        <dbReference type="EMBL" id="GJT73592.1"/>
    </source>
</evidence>
<evidence type="ECO:0000313" key="2">
    <source>
        <dbReference type="Proteomes" id="UP001151760"/>
    </source>
</evidence>
<reference evidence="1" key="2">
    <citation type="submission" date="2022-01" db="EMBL/GenBank/DDBJ databases">
        <authorList>
            <person name="Yamashiro T."/>
            <person name="Shiraishi A."/>
            <person name="Satake H."/>
            <person name="Nakayama K."/>
        </authorList>
    </citation>
    <scope>NUCLEOTIDE SEQUENCE</scope>
</reference>
<reference evidence="1" key="1">
    <citation type="journal article" date="2022" name="Int. J. Mol. Sci.">
        <title>Draft Genome of Tanacetum Coccineum: Genomic Comparison of Closely Related Tanacetum-Family Plants.</title>
        <authorList>
            <person name="Yamashiro T."/>
            <person name="Shiraishi A."/>
            <person name="Nakayama K."/>
            <person name="Satake H."/>
        </authorList>
    </citation>
    <scope>NUCLEOTIDE SEQUENCE</scope>
</reference>
<proteinExistence type="predicted"/>
<name>A0ABQ5GD27_9ASTR</name>
<accession>A0ABQ5GD27</accession>
<protein>
    <submittedName>
        <fullName evidence="1">Uncharacterized protein</fullName>
    </submittedName>
</protein>
<organism evidence="1 2">
    <name type="scientific">Tanacetum coccineum</name>
    <dbReference type="NCBI Taxonomy" id="301880"/>
    <lineage>
        <taxon>Eukaryota</taxon>
        <taxon>Viridiplantae</taxon>
        <taxon>Streptophyta</taxon>
        <taxon>Embryophyta</taxon>
        <taxon>Tracheophyta</taxon>
        <taxon>Spermatophyta</taxon>
        <taxon>Magnoliopsida</taxon>
        <taxon>eudicotyledons</taxon>
        <taxon>Gunneridae</taxon>
        <taxon>Pentapetalae</taxon>
        <taxon>asterids</taxon>
        <taxon>campanulids</taxon>
        <taxon>Asterales</taxon>
        <taxon>Asteraceae</taxon>
        <taxon>Asteroideae</taxon>
        <taxon>Anthemideae</taxon>
        <taxon>Anthemidinae</taxon>
        <taxon>Tanacetum</taxon>
    </lineage>
</organism>
<comment type="caution">
    <text evidence="1">The sequence shown here is derived from an EMBL/GenBank/DDBJ whole genome shotgun (WGS) entry which is preliminary data.</text>
</comment>
<sequence>MDLLCHPQPCQYTNGDRLKRRGSHGTPDTNTRLEEWLASLMYIQPLTQMRIMRMSKIQEEVRRSAQFLRDRLVSWSYKETQARKSSTTDAEYIAMSDVVANSFGSDPSSKDYDLISIKFHCTVITKVQLLFAQSTTSTLALNPLTYGTISSESKWKIEWLNSTSWKRIINLQIF</sequence>
<keyword evidence="2" id="KW-1185">Reference proteome</keyword>